<keyword evidence="3" id="KW-1185">Reference proteome</keyword>
<reference evidence="2 3" key="1">
    <citation type="submission" date="2016-07" db="EMBL/GenBank/DDBJ databases">
        <title>Draft genome of the white-rot fungus Obba rivulosa 3A-2.</title>
        <authorList>
            <consortium name="DOE Joint Genome Institute"/>
            <person name="Miettinen O."/>
            <person name="Riley R."/>
            <person name="Acob R."/>
            <person name="Barry K."/>
            <person name="Cullen D."/>
            <person name="De Vries R."/>
            <person name="Hainaut M."/>
            <person name="Hatakka A."/>
            <person name="Henrissat B."/>
            <person name="Hilden K."/>
            <person name="Kuo R."/>
            <person name="Labutti K."/>
            <person name="Lipzen A."/>
            <person name="Makela M.R."/>
            <person name="Sandor L."/>
            <person name="Spatafora J.W."/>
            <person name="Grigoriev I.V."/>
            <person name="Hibbett D.S."/>
        </authorList>
    </citation>
    <scope>NUCLEOTIDE SEQUENCE [LARGE SCALE GENOMIC DNA]</scope>
    <source>
        <strain evidence="2 3">3A-2</strain>
    </source>
</reference>
<proteinExistence type="predicted"/>
<evidence type="ECO:0000313" key="2">
    <source>
        <dbReference type="EMBL" id="OCH83525.1"/>
    </source>
</evidence>
<accession>A0A8E2AJL4</accession>
<dbReference type="Proteomes" id="UP000250043">
    <property type="component" value="Unassembled WGS sequence"/>
</dbReference>
<dbReference type="InterPro" id="IPR041078">
    <property type="entry name" value="Plavaka"/>
</dbReference>
<protein>
    <submittedName>
        <fullName evidence="2">Uncharacterized protein</fullName>
    </submittedName>
</protein>
<organism evidence="2 3">
    <name type="scientific">Obba rivulosa</name>
    <dbReference type="NCBI Taxonomy" id="1052685"/>
    <lineage>
        <taxon>Eukaryota</taxon>
        <taxon>Fungi</taxon>
        <taxon>Dikarya</taxon>
        <taxon>Basidiomycota</taxon>
        <taxon>Agaricomycotina</taxon>
        <taxon>Agaricomycetes</taxon>
        <taxon>Polyporales</taxon>
        <taxon>Gelatoporiaceae</taxon>
        <taxon>Obba</taxon>
    </lineage>
</organism>
<dbReference type="OrthoDB" id="3199698at2759"/>
<feature type="region of interest" description="Disordered" evidence="1">
    <location>
        <begin position="1"/>
        <end position="23"/>
    </location>
</feature>
<dbReference type="Pfam" id="PF18759">
    <property type="entry name" value="Plavaka"/>
    <property type="match status" value="1"/>
</dbReference>
<name>A0A8E2AJL4_9APHY</name>
<sequence length="248" mass="28538">KPCDANGNYLLAGSPPAPLSNPDPEDWFPYDDRTHFEAADFLYRRNQMSAEHIDFLAMLWAATLAQHNGTPPFEDHKDLYHTIDSTVLDDVPWKSAKLHYNKPLPEGDIPPWMKSDYDIWFRDPQVVIRNMLANPDFKEEFDYAPHRQYIPRGEDLQRRRKDFMSGDWAWEQADLIAEDEQTHGAMFVPVILGSDKTTVSVATGQNEYYPLYLSIGNVHNNVRRAHRNAVALIGFLSIPKSKSSVLMY</sequence>
<dbReference type="EMBL" id="KV723040">
    <property type="protein sequence ID" value="OCH83525.1"/>
    <property type="molecule type" value="Genomic_DNA"/>
</dbReference>
<dbReference type="AlphaFoldDB" id="A0A8E2AJL4"/>
<evidence type="ECO:0000313" key="3">
    <source>
        <dbReference type="Proteomes" id="UP000250043"/>
    </source>
</evidence>
<feature type="non-terminal residue" evidence="2">
    <location>
        <position position="1"/>
    </location>
</feature>
<gene>
    <name evidence="2" type="ORF">OBBRIDRAFT_743000</name>
</gene>
<evidence type="ECO:0000256" key="1">
    <source>
        <dbReference type="SAM" id="MobiDB-lite"/>
    </source>
</evidence>